<dbReference type="EMBL" id="MU253764">
    <property type="protein sequence ID" value="KAG9247717.1"/>
    <property type="molecule type" value="Genomic_DNA"/>
</dbReference>
<dbReference type="GO" id="GO:0016020">
    <property type="term" value="C:membrane"/>
    <property type="evidence" value="ECO:0007669"/>
    <property type="project" value="TreeGrafter"/>
</dbReference>
<proteinExistence type="predicted"/>
<organism evidence="2 3">
    <name type="scientific">Calycina marina</name>
    <dbReference type="NCBI Taxonomy" id="1763456"/>
    <lineage>
        <taxon>Eukaryota</taxon>
        <taxon>Fungi</taxon>
        <taxon>Dikarya</taxon>
        <taxon>Ascomycota</taxon>
        <taxon>Pezizomycotina</taxon>
        <taxon>Leotiomycetes</taxon>
        <taxon>Helotiales</taxon>
        <taxon>Pezizellaceae</taxon>
        <taxon>Calycina</taxon>
    </lineage>
</organism>
<dbReference type="Gene3D" id="3.40.50.300">
    <property type="entry name" value="P-loop containing nucleotide triphosphate hydrolases"/>
    <property type="match status" value="1"/>
</dbReference>
<comment type="caution">
    <text evidence="2">The sequence shown here is derived from an EMBL/GenBank/DDBJ whole genome shotgun (WGS) entry which is preliminary data.</text>
</comment>
<dbReference type="InterPro" id="IPR022812">
    <property type="entry name" value="Dynamin"/>
</dbReference>
<evidence type="ECO:0000313" key="3">
    <source>
        <dbReference type="Proteomes" id="UP000887226"/>
    </source>
</evidence>
<keyword evidence="3" id="KW-1185">Reference proteome</keyword>
<dbReference type="PRINTS" id="PR00195">
    <property type="entry name" value="DYNAMIN"/>
</dbReference>
<dbReference type="GO" id="GO:0000266">
    <property type="term" value="P:mitochondrial fission"/>
    <property type="evidence" value="ECO:0007669"/>
    <property type="project" value="TreeGrafter"/>
</dbReference>
<dbReference type="GO" id="GO:0003924">
    <property type="term" value="F:GTPase activity"/>
    <property type="evidence" value="ECO:0007669"/>
    <property type="project" value="TreeGrafter"/>
</dbReference>
<keyword evidence="2" id="KW-0378">Hydrolase</keyword>
<dbReference type="InterPro" id="IPR045063">
    <property type="entry name" value="Dynamin_N"/>
</dbReference>
<accession>A0A9P7Z9E1</accession>
<dbReference type="GO" id="GO:0005874">
    <property type="term" value="C:microtubule"/>
    <property type="evidence" value="ECO:0007669"/>
    <property type="project" value="TreeGrafter"/>
</dbReference>
<dbReference type="GO" id="GO:0016559">
    <property type="term" value="P:peroxisome fission"/>
    <property type="evidence" value="ECO:0007669"/>
    <property type="project" value="TreeGrafter"/>
</dbReference>
<evidence type="ECO:0000259" key="1">
    <source>
        <dbReference type="Pfam" id="PF00350"/>
    </source>
</evidence>
<dbReference type="InterPro" id="IPR027417">
    <property type="entry name" value="P-loop_NTPase"/>
</dbReference>
<dbReference type="Pfam" id="PF00350">
    <property type="entry name" value="Dynamin_N"/>
    <property type="match status" value="1"/>
</dbReference>
<dbReference type="PANTHER" id="PTHR11566:SF21">
    <property type="entry name" value="DYNAMIN RELATED PROTEIN 1, ISOFORM A"/>
    <property type="match status" value="1"/>
</dbReference>
<evidence type="ECO:0000313" key="2">
    <source>
        <dbReference type="EMBL" id="KAG9247717.1"/>
    </source>
</evidence>
<dbReference type="Proteomes" id="UP000887226">
    <property type="component" value="Unassembled WGS sequence"/>
</dbReference>
<dbReference type="PANTHER" id="PTHR11566">
    <property type="entry name" value="DYNAMIN"/>
    <property type="match status" value="1"/>
</dbReference>
<name>A0A9P7Z9E1_9HELO</name>
<dbReference type="SUPFAM" id="SSF52540">
    <property type="entry name" value="P-loop containing nucleoside triphosphate hydrolases"/>
    <property type="match status" value="1"/>
</dbReference>
<dbReference type="GO" id="GO:0008017">
    <property type="term" value="F:microtubule binding"/>
    <property type="evidence" value="ECO:0007669"/>
    <property type="project" value="TreeGrafter"/>
</dbReference>
<gene>
    <name evidence="2" type="ORF">BJ878DRAFT_139764</name>
</gene>
<dbReference type="OrthoDB" id="415706at2759"/>
<dbReference type="GO" id="GO:0048312">
    <property type="term" value="P:intracellular distribution of mitochondria"/>
    <property type="evidence" value="ECO:0007669"/>
    <property type="project" value="TreeGrafter"/>
</dbReference>
<dbReference type="GO" id="GO:0006897">
    <property type="term" value="P:endocytosis"/>
    <property type="evidence" value="ECO:0007669"/>
    <property type="project" value="TreeGrafter"/>
</dbReference>
<reference evidence="2" key="1">
    <citation type="journal article" date="2021" name="IMA Fungus">
        <title>Genomic characterization of three marine fungi, including Emericellopsis atlantica sp. nov. with signatures of a generalist lifestyle and marine biomass degradation.</title>
        <authorList>
            <person name="Hagestad O.C."/>
            <person name="Hou L."/>
            <person name="Andersen J.H."/>
            <person name="Hansen E.H."/>
            <person name="Altermark B."/>
            <person name="Li C."/>
            <person name="Kuhnert E."/>
            <person name="Cox R.J."/>
            <person name="Crous P.W."/>
            <person name="Spatafora J.W."/>
            <person name="Lail K."/>
            <person name="Amirebrahimi M."/>
            <person name="Lipzen A."/>
            <person name="Pangilinan J."/>
            <person name="Andreopoulos W."/>
            <person name="Hayes R.D."/>
            <person name="Ng V."/>
            <person name="Grigoriev I.V."/>
            <person name="Jackson S.A."/>
            <person name="Sutton T.D.S."/>
            <person name="Dobson A.D.W."/>
            <person name="Rama T."/>
        </authorList>
    </citation>
    <scope>NUCLEOTIDE SEQUENCE</scope>
    <source>
        <strain evidence="2">TRa3180A</strain>
    </source>
</reference>
<dbReference type="AlphaFoldDB" id="A0A9P7Z9E1"/>
<dbReference type="GO" id="GO:0005739">
    <property type="term" value="C:mitochondrion"/>
    <property type="evidence" value="ECO:0007669"/>
    <property type="project" value="TreeGrafter"/>
</dbReference>
<protein>
    <submittedName>
        <fullName evidence="2">P-loop containing nucleoside triphosphate hydrolase protein</fullName>
    </submittedName>
</protein>
<feature type="domain" description="Dynamin N-terminal" evidence="1">
    <location>
        <begin position="29"/>
        <end position="166"/>
    </location>
</feature>
<sequence>MLAEDATGLQKIDELYALRLDQYVSLPQLVVVGDQSSGKSSVLEGLTNLPFPRDSGLCTRFPTQIVFKRSVTAKKEVSIMAAHGQEQSRVYTVAKFGKRQLTTFDEQSFADLLAKASECMGLPYPGKQRDNNMDSFSENILKFELSGPEYENFSVVDLPGLLRNALVSTLQSNAQIRWVKRYFRMPLHSL</sequence>